<comment type="subcellular location">
    <subcellularLocation>
        <location evidence="1">Membrane</location>
        <topology evidence="1">Multi-pass membrane protein</topology>
    </subcellularLocation>
</comment>
<gene>
    <name evidence="7" type="ORF">GPICK_08550</name>
</gene>
<dbReference type="KEGG" id="gpi:GPICK_08550"/>
<feature type="transmembrane region" description="Helical" evidence="6">
    <location>
        <begin position="208"/>
        <end position="228"/>
    </location>
</feature>
<feature type="transmembrane region" description="Helical" evidence="6">
    <location>
        <begin position="139"/>
        <end position="155"/>
    </location>
</feature>
<keyword evidence="4 6" id="KW-1133">Transmembrane helix</keyword>
<feature type="transmembrane region" description="Helical" evidence="6">
    <location>
        <begin position="271"/>
        <end position="287"/>
    </location>
</feature>
<evidence type="ECO:0000256" key="1">
    <source>
        <dbReference type="ARBA" id="ARBA00004141"/>
    </source>
</evidence>
<protein>
    <submittedName>
        <fullName evidence="7">Phosphoribose diphosphate:decaprenyl-phosphate phosphoribosyltransferase</fullName>
    </submittedName>
</protein>
<evidence type="ECO:0000256" key="2">
    <source>
        <dbReference type="ARBA" id="ARBA00022475"/>
    </source>
</evidence>
<dbReference type="HOGENOM" id="CLU_029423_0_1_7"/>
<organism evidence="7 8">
    <name type="scientific">Geobacter pickeringii</name>
    <dbReference type="NCBI Taxonomy" id="345632"/>
    <lineage>
        <taxon>Bacteria</taxon>
        <taxon>Pseudomonadati</taxon>
        <taxon>Thermodesulfobacteriota</taxon>
        <taxon>Desulfuromonadia</taxon>
        <taxon>Geobacterales</taxon>
        <taxon>Geobacteraceae</taxon>
        <taxon>Geobacter</taxon>
    </lineage>
</organism>
<feature type="transmembrane region" description="Helical" evidence="6">
    <location>
        <begin position="116"/>
        <end position="132"/>
    </location>
</feature>
<dbReference type="OrthoDB" id="9803632at2"/>
<dbReference type="InterPro" id="IPR044878">
    <property type="entry name" value="UbiA_sf"/>
</dbReference>
<evidence type="ECO:0000313" key="8">
    <source>
        <dbReference type="Proteomes" id="UP000057609"/>
    </source>
</evidence>
<dbReference type="Proteomes" id="UP000057609">
    <property type="component" value="Chromosome"/>
</dbReference>
<feature type="transmembrane region" description="Helical" evidence="6">
    <location>
        <begin position="234"/>
        <end position="251"/>
    </location>
</feature>
<keyword evidence="5 6" id="KW-0472">Membrane</keyword>
<evidence type="ECO:0000256" key="5">
    <source>
        <dbReference type="ARBA" id="ARBA00023136"/>
    </source>
</evidence>
<dbReference type="Pfam" id="PF01040">
    <property type="entry name" value="UbiA"/>
    <property type="match status" value="1"/>
</dbReference>
<dbReference type="NCBIfam" id="NF008978">
    <property type="entry name" value="PRK12324.1-4"/>
    <property type="match status" value="1"/>
</dbReference>
<feature type="transmembrane region" description="Helical" evidence="6">
    <location>
        <begin position="161"/>
        <end position="181"/>
    </location>
</feature>
<evidence type="ECO:0000256" key="6">
    <source>
        <dbReference type="SAM" id="Phobius"/>
    </source>
</evidence>
<sequence>MFINNSIFFLDYIRILRPQQWLKNLLLYFPSFLSGSIISIEYPFQGVMPIIAFCMGSSATYILNDIIDSDNDKHHPRKKYRPIPSGTISKITAAVLALLLLCAGLTFATFSVSIRFSLYLVLYLLVSTLYSLKLKAVPLVDIFCIATGFIIRLEAGGEAFAVPISDWLFLTVFLLALFLSIGKRLNEKLNLGNEAKCHRKSLAGYPDGFLDGAMYLTGGAVLVTYSMYTLSRSHLFYTVPLCCFGLLRYIFRVKSGQSGDPTESLLKDVPLLLVSLTWAAIIGWRLYF</sequence>
<dbReference type="GO" id="GO:0016757">
    <property type="term" value="F:glycosyltransferase activity"/>
    <property type="evidence" value="ECO:0007669"/>
    <property type="project" value="UniProtKB-KW"/>
</dbReference>
<dbReference type="STRING" id="345632.GPICK_08550"/>
<feature type="transmembrane region" description="Helical" evidence="6">
    <location>
        <begin position="88"/>
        <end position="110"/>
    </location>
</feature>
<dbReference type="InterPro" id="IPR000537">
    <property type="entry name" value="UbiA_prenyltransferase"/>
</dbReference>
<dbReference type="AlphaFoldDB" id="A0A0B5BH91"/>
<dbReference type="CDD" id="cd13963">
    <property type="entry name" value="PT_UbiA_2"/>
    <property type="match status" value="1"/>
</dbReference>
<evidence type="ECO:0000256" key="4">
    <source>
        <dbReference type="ARBA" id="ARBA00022989"/>
    </source>
</evidence>
<keyword evidence="2" id="KW-1003">Cell membrane</keyword>
<dbReference type="PANTHER" id="PTHR42723">
    <property type="entry name" value="CHLOROPHYLL SYNTHASE"/>
    <property type="match status" value="1"/>
</dbReference>
<name>A0A0B5BH91_9BACT</name>
<dbReference type="GO" id="GO:0016020">
    <property type="term" value="C:membrane"/>
    <property type="evidence" value="ECO:0007669"/>
    <property type="project" value="UniProtKB-SubCell"/>
</dbReference>
<proteinExistence type="predicted"/>
<dbReference type="InterPro" id="IPR050475">
    <property type="entry name" value="Prenyltransferase_related"/>
</dbReference>
<dbReference type="PANTHER" id="PTHR42723:SF1">
    <property type="entry name" value="CHLOROPHYLL SYNTHASE, CHLOROPLASTIC"/>
    <property type="match status" value="1"/>
</dbReference>
<keyword evidence="3 6" id="KW-0812">Transmembrane</keyword>
<evidence type="ECO:0000313" key="7">
    <source>
        <dbReference type="EMBL" id="AJE03396.1"/>
    </source>
</evidence>
<keyword evidence="7" id="KW-0808">Transferase</keyword>
<evidence type="ECO:0000256" key="3">
    <source>
        <dbReference type="ARBA" id="ARBA00022692"/>
    </source>
</evidence>
<accession>A0A0B5BH91</accession>
<keyword evidence="8" id="KW-1185">Reference proteome</keyword>
<dbReference type="GO" id="GO:0016765">
    <property type="term" value="F:transferase activity, transferring alkyl or aryl (other than methyl) groups"/>
    <property type="evidence" value="ECO:0007669"/>
    <property type="project" value="InterPro"/>
</dbReference>
<keyword evidence="7" id="KW-0328">Glycosyltransferase</keyword>
<feature type="transmembrane region" description="Helical" evidence="6">
    <location>
        <begin position="46"/>
        <end position="67"/>
    </location>
</feature>
<dbReference type="Gene3D" id="1.10.357.140">
    <property type="entry name" value="UbiA prenyltransferase"/>
    <property type="match status" value="1"/>
</dbReference>
<feature type="transmembrane region" description="Helical" evidence="6">
    <location>
        <begin position="21"/>
        <end position="40"/>
    </location>
</feature>
<dbReference type="EMBL" id="CP009788">
    <property type="protein sequence ID" value="AJE03396.1"/>
    <property type="molecule type" value="Genomic_DNA"/>
</dbReference>
<reference evidence="7 8" key="1">
    <citation type="journal article" date="2015" name="Genome Announc.">
        <title>Complete Genome of Geobacter pickeringii G13T, a Metal-Reducing Isolate from Sedimentary Kaolin Deposits.</title>
        <authorList>
            <person name="Badalamenti J.P."/>
            <person name="Bond D.R."/>
        </authorList>
    </citation>
    <scope>NUCLEOTIDE SEQUENCE [LARGE SCALE GENOMIC DNA]</scope>
    <source>
        <strain evidence="7 8">G13</strain>
    </source>
</reference>
<dbReference type="RefSeq" id="WP_039742224.1">
    <property type="nucleotide sequence ID" value="NZ_CP009788.1"/>
</dbReference>